<dbReference type="EMBL" id="ADAS02000182">
    <property type="protein sequence ID" value="OAV88357.1"/>
    <property type="molecule type" value="Genomic_DNA"/>
</dbReference>
<reference evidence="1" key="2">
    <citation type="submission" date="2016-05" db="EMBL/GenBank/DDBJ databases">
        <title>Comparative analysis highlights variable genome content of wheat rusts and divergence of the mating loci.</title>
        <authorList>
            <person name="Cuomo C.A."/>
            <person name="Bakkeren G."/>
            <person name="Szabo L."/>
            <person name="Khalil H."/>
            <person name="Joly D."/>
            <person name="Goldberg J."/>
            <person name="Young S."/>
            <person name="Zeng Q."/>
            <person name="Fellers J."/>
        </authorList>
    </citation>
    <scope>NUCLEOTIDE SEQUENCE [LARGE SCALE GENOMIC DNA]</scope>
    <source>
        <strain evidence="1">1-1 BBBD Race 1</strain>
    </source>
</reference>
<sequence>MDRGLQPVLSTTAKKSLPIKWQGRMLSGWTALITPPKLGTSLDLRPSALNQTIKAYKRQQGFSVSNTAILNISSTAILHISINTIYPIRLTNPLILLLLTFFT</sequence>
<reference evidence="2 3" key="3">
    <citation type="journal article" date="2017" name="G3 (Bethesda)">
        <title>Comparative analysis highlights variable genome content of wheat rusts and divergence of the mating loci.</title>
        <authorList>
            <person name="Cuomo C.A."/>
            <person name="Bakkeren G."/>
            <person name="Khalil H.B."/>
            <person name="Panwar V."/>
            <person name="Joly D."/>
            <person name="Linning R."/>
            <person name="Sakthikumar S."/>
            <person name="Song X."/>
            <person name="Adiconis X."/>
            <person name="Fan L."/>
            <person name="Goldberg J.M."/>
            <person name="Levin J.Z."/>
            <person name="Young S."/>
            <person name="Zeng Q."/>
            <person name="Anikster Y."/>
            <person name="Bruce M."/>
            <person name="Wang M."/>
            <person name="Yin C."/>
            <person name="McCallum B."/>
            <person name="Szabo L.J."/>
            <person name="Hulbert S."/>
            <person name="Chen X."/>
            <person name="Fellers J.P."/>
        </authorList>
    </citation>
    <scope>NUCLEOTIDE SEQUENCE</scope>
    <source>
        <strain evidence="3">Isolate 1-1 / race 1 (BBBD)</strain>
        <strain evidence="2">isolate 1-1 / race 1 (BBBD)</strain>
    </source>
</reference>
<evidence type="ECO:0000313" key="2">
    <source>
        <dbReference type="EnsemblFungi" id="PTTG_02773-t43_1-p1"/>
    </source>
</evidence>
<keyword evidence="3" id="KW-1185">Reference proteome</keyword>
<dbReference type="AlphaFoldDB" id="A0A0C4EPS0"/>
<name>A0A0C4EPS0_PUCT1</name>
<protein>
    <submittedName>
        <fullName evidence="1 2">Uncharacterized protein</fullName>
    </submittedName>
</protein>
<evidence type="ECO:0000313" key="3">
    <source>
        <dbReference type="Proteomes" id="UP000005240"/>
    </source>
</evidence>
<dbReference type="Proteomes" id="UP000005240">
    <property type="component" value="Unassembled WGS sequence"/>
</dbReference>
<organism evidence="1">
    <name type="scientific">Puccinia triticina (isolate 1-1 / race 1 (BBBD))</name>
    <name type="common">Brown leaf rust fungus</name>
    <dbReference type="NCBI Taxonomy" id="630390"/>
    <lineage>
        <taxon>Eukaryota</taxon>
        <taxon>Fungi</taxon>
        <taxon>Dikarya</taxon>
        <taxon>Basidiomycota</taxon>
        <taxon>Pucciniomycotina</taxon>
        <taxon>Pucciniomycetes</taxon>
        <taxon>Pucciniales</taxon>
        <taxon>Pucciniaceae</taxon>
        <taxon>Puccinia</taxon>
    </lineage>
</organism>
<dbReference type="EnsemblFungi" id="PTTG_02773-t43_1">
    <property type="protein sequence ID" value="PTTG_02773-t43_1-p1"/>
    <property type="gene ID" value="PTTG_02773"/>
</dbReference>
<gene>
    <name evidence="1" type="ORF">PTTG_02773</name>
</gene>
<evidence type="ECO:0000313" key="1">
    <source>
        <dbReference type="EMBL" id="OAV88357.1"/>
    </source>
</evidence>
<reference evidence="1" key="1">
    <citation type="submission" date="2009-11" db="EMBL/GenBank/DDBJ databases">
        <authorList>
            <consortium name="The Broad Institute Genome Sequencing Platform"/>
            <person name="Ward D."/>
            <person name="Feldgarden M."/>
            <person name="Earl A."/>
            <person name="Young S.K."/>
            <person name="Zeng Q."/>
            <person name="Koehrsen M."/>
            <person name="Alvarado L."/>
            <person name="Berlin A."/>
            <person name="Bochicchio J."/>
            <person name="Borenstein D."/>
            <person name="Chapman S.B."/>
            <person name="Chen Z."/>
            <person name="Engels R."/>
            <person name="Freedman E."/>
            <person name="Gellesch M."/>
            <person name="Goldberg J."/>
            <person name="Griggs A."/>
            <person name="Gujja S."/>
            <person name="Heilman E."/>
            <person name="Heiman D."/>
            <person name="Hepburn T."/>
            <person name="Howarth C."/>
            <person name="Jen D."/>
            <person name="Larson L."/>
            <person name="Lewis B."/>
            <person name="Mehta T."/>
            <person name="Park D."/>
            <person name="Pearson M."/>
            <person name="Roberts A."/>
            <person name="Saif S."/>
            <person name="Shea T."/>
            <person name="Shenoy N."/>
            <person name="Sisk P."/>
            <person name="Stolte C."/>
            <person name="Sykes S."/>
            <person name="Thomson T."/>
            <person name="Walk T."/>
            <person name="White J."/>
            <person name="Yandava C."/>
            <person name="Izard J."/>
            <person name="Baranova O.V."/>
            <person name="Blanton J.M."/>
            <person name="Tanner A.C."/>
            <person name="Dewhirst F.E."/>
            <person name="Haas B."/>
            <person name="Nusbaum C."/>
            <person name="Birren B."/>
        </authorList>
    </citation>
    <scope>NUCLEOTIDE SEQUENCE [LARGE SCALE GENOMIC DNA]</scope>
    <source>
        <strain evidence="1">1-1 BBBD Race 1</strain>
    </source>
</reference>
<dbReference type="VEuPathDB" id="FungiDB:PTTG_02773"/>
<proteinExistence type="predicted"/>
<accession>A0A0C4EPS0</accession>
<reference evidence="2" key="4">
    <citation type="submission" date="2025-05" db="UniProtKB">
        <authorList>
            <consortium name="EnsemblFungi"/>
        </authorList>
    </citation>
    <scope>IDENTIFICATION</scope>
    <source>
        <strain evidence="2">isolate 1-1 / race 1 (BBBD)</strain>
    </source>
</reference>